<dbReference type="Pfam" id="PF05343">
    <property type="entry name" value="Peptidase_M42"/>
    <property type="match status" value="1"/>
</dbReference>
<dbReference type="EMBL" id="WNHU01000917">
    <property type="protein sequence ID" value="MTV44823.1"/>
    <property type="molecule type" value="Genomic_DNA"/>
</dbReference>
<dbReference type="Proteomes" id="UP000467349">
    <property type="component" value="Unassembled WGS sequence"/>
</dbReference>
<keyword evidence="1" id="KW-0479">Metal-binding</keyword>
<dbReference type="InterPro" id="IPR051464">
    <property type="entry name" value="Peptidase_M42_aminopept"/>
</dbReference>
<dbReference type="PANTHER" id="PTHR32481">
    <property type="entry name" value="AMINOPEPTIDASE"/>
    <property type="match status" value="1"/>
</dbReference>
<dbReference type="PANTHER" id="PTHR32481:SF7">
    <property type="entry name" value="AMINOPEPTIDASE YHFE-RELATED"/>
    <property type="match status" value="1"/>
</dbReference>
<evidence type="ECO:0000313" key="4">
    <source>
        <dbReference type="Proteomes" id="UP000467349"/>
    </source>
</evidence>
<feature type="non-terminal residue" evidence="3">
    <location>
        <position position="76"/>
    </location>
</feature>
<dbReference type="AlphaFoldDB" id="A0A7X3BZA9"/>
<sequence length="76" mass="8404">EYTVSICVKDASGPYHYDFRQHLVTLAKEQNIPFKLDIYPFYGSDASAAMSAGAEVKHALLGAGIESSHSYERTHI</sequence>
<evidence type="ECO:0000313" key="3">
    <source>
        <dbReference type="EMBL" id="MTV44823.1"/>
    </source>
</evidence>
<gene>
    <name evidence="3" type="ORF">GM545_14950</name>
</gene>
<dbReference type="InterPro" id="IPR008007">
    <property type="entry name" value="Peptidase_M42"/>
</dbReference>
<organism evidence="3 4">
    <name type="scientific">Streptococcus pneumoniae</name>
    <dbReference type="NCBI Taxonomy" id="1313"/>
    <lineage>
        <taxon>Bacteria</taxon>
        <taxon>Bacillati</taxon>
        <taxon>Bacillota</taxon>
        <taxon>Bacilli</taxon>
        <taxon>Lactobacillales</taxon>
        <taxon>Streptococcaceae</taxon>
        <taxon>Streptococcus</taxon>
    </lineage>
</organism>
<name>A0A7X3BZA9_STREE</name>
<feature type="non-terminal residue" evidence="3">
    <location>
        <position position="1"/>
    </location>
</feature>
<accession>A0A7X3BZA9</accession>
<dbReference type="Gene3D" id="3.40.630.10">
    <property type="entry name" value="Zn peptidases"/>
    <property type="match status" value="1"/>
</dbReference>
<reference evidence="3 4" key="1">
    <citation type="submission" date="2019-11" db="EMBL/GenBank/DDBJ databases">
        <title>Growth characteristics of pneumococcus vary with the chemical composition of the capsule and with environmental conditions.</title>
        <authorList>
            <person name="Tothpal A."/>
            <person name="Desobry K."/>
            <person name="Joshi S."/>
            <person name="Wyllie A.L."/>
            <person name="Weinberger D.M."/>
        </authorList>
    </citation>
    <scope>NUCLEOTIDE SEQUENCE [LARGE SCALE GENOMIC DNA]</scope>
    <source>
        <strain evidence="4">pnumococcus09N</strain>
    </source>
</reference>
<comment type="caution">
    <text evidence="3">The sequence shown here is derived from an EMBL/GenBank/DDBJ whole genome shotgun (WGS) entry which is preliminary data.</text>
</comment>
<dbReference type="SUPFAM" id="SSF53187">
    <property type="entry name" value="Zn-dependent exopeptidases"/>
    <property type="match status" value="1"/>
</dbReference>
<dbReference type="GO" id="GO:0016787">
    <property type="term" value="F:hydrolase activity"/>
    <property type="evidence" value="ECO:0007669"/>
    <property type="project" value="UniProtKB-KW"/>
</dbReference>
<proteinExistence type="predicted"/>
<dbReference type="GO" id="GO:0046872">
    <property type="term" value="F:metal ion binding"/>
    <property type="evidence" value="ECO:0007669"/>
    <property type="project" value="UniProtKB-KW"/>
</dbReference>
<evidence type="ECO:0000256" key="2">
    <source>
        <dbReference type="ARBA" id="ARBA00022801"/>
    </source>
</evidence>
<evidence type="ECO:0000256" key="1">
    <source>
        <dbReference type="ARBA" id="ARBA00022723"/>
    </source>
</evidence>
<keyword evidence="2" id="KW-0378">Hydrolase</keyword>
<protein>
    <submittedName>
        <fullName evidence="3">Peptidase M42</fullName>
    </submittedName>
</protein>